<dbReference type="GO" id="GO:0006623">
    <property type="term" value="P:protein targeting to vacuole"/>
    <property type="evidence" value="ECO:0007669"/>
    <property type="project" value="TreeGrafter"/>
</dbReference>
<dbReference type="STRING" id="597456.A0A0L7QUE9"/>
<evidence type="ECO:0000259" key="3">
    <source>
        <dbReference type="Pfam" id="PF25036"/>
    </source>
</evidence>
<organism evidence="5 6">
    <name type="scientific">Habropoda laboriosa</name>
    <dbReference type="NCBI Taxonomy" id="597456"/>
    <lineage>
        <taxon>Eukaryota</taxon>
        <taxon>Metazoa</taxon>
        <taxon>Ecdysozoa</taxon>
        <taxon>Arthropoda</taxon>
        <taxon>Hexapoda</taxon>
        <taxon>Insecta</taxon>
        <taxon>Pterygota</taxon>
        <taxon>Neoptera</taxon>
        <taxon>Endopterygota</taxon>
        <taxon>Hymenoptera</taxon>
        <taxon>Apocrita</taxon>
        <taxon>Aculeata</taxon>
        <taxon>Apoidea</taxon>
        <taxon>Anthophila</taxon>
        <taxon>Apidae</taxon>
        <taxon>Habropoda</taxon>
    </lineage>
</organism>
<evidence type="ECO:0000256" key="2">
    <source>
        <dbReference type="SAM" id="MobiDB-lite"/>
    </source>
</evidence>
<evidence type="ECO:0000313" key="5">
    <source>
        <dbReference type="EMBL" id="KOC62268.1"/>
    </source>
</evidence>
<accession>A0A0L7QUE9</accession>
<feature type="compositionally biased region" description="Acidic residues" evidence="2">
    <location>
        <begin position="690"/>
        <end position="700"/>
    </location>
</feature>
<proteinExistence type="inferred from homology"/>
<name>A0A0L7QUE9_9HYME</name>
<reference evidence="5 6" key="1">
    <citation type="submission" date="2015-07" db="EMBL/GenBank/DDBJ databases">
        <title>The genome of Habropoda laboriosa.</title>
        <authorList>
            <person name="Pan H."/>
            <person name="Kapheim K."/>
        </authorList>
    </citation>
    <scope>NUCLEOTIDE SEQUENCE [LARGE SCALE GENOMIC DNA]</scope>
    <source>
        <strain evidence="5">0110345459</strain>
    </source>
</reference>
<dbReference type="PANTHER" id="PTHR16166:SF93">
    <property type="entry name" value="INTERMEMBRANE LIPID TRANSFER PROTEIN VPS13"/>
    <property type="match status" value="1"/>
</dbReference>
<keyword evidence="6" id="KW-1185">Reference proteome</keyword>
<dbReference type="Pfam" id="PF25037">
    <property type="entry name" value="VPS13_C"/>
    <property type="match status" value="1"/>
</dbReference>
<feature type="region of interest" description="Disordered" evidence="2">
    <location>
        <begin position="689"/>
        <end position="736"/>
    </location>
</feature>
<dbReference type="InterPro" id="IPR026847">
    <property type="entry name" value="VPS13"/>
</dbReference>
<dbReference type="GO" id="GO:0045053">
    <property type="term" value="P:protein retention in Golgi apparatus"/>
    <property type="evidence" value="ECO:0007669"/>
    <property type="project" value="TreeGrafter"/>
</dbReference>
<protein>
    <submittedName>
        <fullName evidence="5">Vacuolar protein sorting-associated protein 13A</fullName>
    </submittedName>
</protein>
<feature type="domain" description="Vacuolar protein sorting-associated protein 13 VPS13 adaptor binding" evidence="3">
    <location>
        <begin position="888"/>
        <end position="1131"/>
    </location>
</feature>
<feature type="domain" description="Intermembrane lipid transfer protein VPS13-like C-terminal" evidence="4">
    <location>
        <begin position="1869"/>
        <end position="1962"/>
    </location>
</feature>
<feature type="domain" description="Vacuolar protein sorting-associated protein 13 VPS13 adaptor binding" evidence="3">
    <location>
        <begin position="1152"/>
        <end position="1350"/>
    </location>
</feature>
<dbReference type="OrthoDB" id="428159at2759"/>
<dbReference type="EMBL" id="KQ414735">
    <property type="protein sequence ID" value="KOC62268.1"/>
    <property type="molecule type" value="Genomic_DNA"/>
</dbReference>
<evidence type="ECO:0000256" key="1">
    <source>
        <dbReference type="ARBA" id="ARBA00006545"/>
    </source>
</evidence>
<comment type="similarity">
    <text evidence="1">Belongs to the VPS13 family.</text>
</comment>
<dbReference type="Proteomes" id="UP000053825">
    <property type="component" value="Unassembled WGS sequence"/>
</dbReference>
<gene>
    <name evidence="5" type="ORF">WH47_04026</name>
</gene>
<dbReference type="InterPro" id="IPR056748">
    <property type="entry name" value="VPS13-like_C"/>
</dbReference>
<sequence length="2004" mass="230281">MEYGPAIQFGIGSILLVDKTNAGVTGSYLELISTEEPHEVLVVSFRKVKSNCPDFKSHFKSIERSFVINILNININLHRPALLKIQEYCIFEGNTLFNFIGNTCYSIMQWKSKENDPPIPPGAIKLNYSARLSALVIRFCDKDLDLMEIQVLGLENDCIYNANERMVLRAHLRHLLVEDLNEDTLYSKEPIIEPIHIHFDIKRKTEYRSAMEFQTYGLFNIQGSMDYVNINLSQRDLKSSILVWKDNISKIILFKDICSNEADSAMEDQLKKVSQEDVMVKNSPVRDLNHGLCKLTFGEIINTYAFYSDRSMKMKLSLQSCVLQDTRKFSKTITKIIQSPARQIQPESCISISMSPIVDITYTCAPAGETCFDALIQEVRLNLSVPFSRDITTAERKKLKYAQYFKEEPDASVSVRIHKPEILLFGDLKANNAHVIILQAEVSIESSRHSCSSSIVCTLTDVRAKSKKQGNYSHHTPYWLLCPCDIEICRKEEAPEFNINYTIAVNKIDVHFSAEIIHTFINASINIILIILNEATSFVDSINVKLEDRSMNQNLNMHINLWTPKKILNVPYKKLDDELCLMLEIEYSMERLPVIKIESLITASINDWFNNFNLESNIKLHAFCYNADCKNWEPLIDLCSEDDTTYRPWELIIKKKSLRSFDQDITDMVFITPDHLTVSKLNETELYSTYEEDSDTDDEEGQKKLARTSNYLFNSNSSGDEDSDSDDSSTNEDEGLELTPECNIDSYLIMNAFQQVTNGIPIVPTNMKKLNLQNDIGHESRIELLSSDENNKNITRVIASQDYHDISPPVSVPSSPELETHLDLASSQVIDNEMDFVDPDTNLQNHSMPMEEIFEEDSSISIYRTITGEVLHVVFKGFEDVLVYCPKRQGCNLIPLRPIRHDVRYHLIIEATINNYLHRTITVRSPLQFRNETSYALGLYYKKSLLDKLEFTCIGEPTNPFDDNIRMTIIEPDSTYSVPLYIAYHFPIYILPAYLEKYQVSEEGIYWKEMSITMNVIKDICCKMKEDENYSVFCVKVSCNEIPVTTRSSCQVPNYMISIHSPLIFNNQLPFVIDVHIPAINYDVKIEPGERINMHSLNCNNDIQFVFKIQSYLGAYWSGTAKLNTNLERKFVVMNADSESDSTKPFLLCIELLRAHQSEWSLLFGLEGITSMSSIVCKDIERGRKYRILTEIESSRLSPNFTKIITFHPYFYVGNKTKKSLRFMEENDQADLWNDLLPGQSMPFWPVTESMKMRIKWRNSQLVSQHFSITHAGKTVLRMDNGSAITVEIKGGTNSPYYVTFQKYTAGDIPVRIDNFCDDLFLKISQCNLGQVALINPFQSLLYTWDDPTKSRELVWNVYNNKKIGYNARFEKDGYGQEIVPLMIVEKCNGGLLTNSSIKSQNSKSTWLENKSGSTSSENNYDDDVKSSMLKNAQIDKTIVYWVSYMEGNQRILLFTQQEMVFLKAKSIIDPEPSKREIFLSFAGIGVSIVTKSSEILKELVYANITDSAAHWELYFDKKWKSLSLELSAWIESKYVNSCKKAQLENFIEVDLVKMHMTKPFFGKLKRTYSPGIWLHCRKSLSLTYLQGYIHRIQVDNQICNTTFPVILYSNLQKSIINYAGNRKLKHCVEFTCLKQRKLHYDIYKGICVIVREFDLNLQEGFLLSLIDLIPKKPETKYSIAAKLRKDVSKRPNIYNISDISDYKNIIRFIFEYSEKGASEKHAEFRLPCYQRNFITIDNDEFLLDLSRSYVTQTMQQFHVLIRSTTVLGNQCGYNFKSPGENFYESNTLILYGDEIAEKLSYEVACQLGYATLDSTQTSACNFDTEPRTTREPCFQNKDVPPLNLSIHTSFSTEIELETCSLVTAFISIEIFSMHKAKGMHLLNMINKNPGIETDTYWAHSTLSNDGKHIALVSLQRLYFIEKGCTWGSLNVKWTLETHQLLLPPTVVNNKLILHVNKNEDTLSPMVDWYLESEATDILEWLCQKINIALILNMENSICSKQVV</sequence>
<dbReference type="Pfam" id="PF25036">
    <property type="entry name" value="VPS13_VAB"/>
    <property type="match status" value="2"/>
</dbReference>
<dbReference type="PANTHER" id="PTHR16166">
    <property type="entry name" value="VACUOLAR PROTEIN SORTING-ASSOCIATED PROTEIN VPS13"/>
    <property type="match status" value="1"/>
</dbReference>
<dbReference type="InterPro" id="IPR009543">
    <property type="entry name" value="VPS13_VAB"/>
</dbReference>
<evidence type="ECO:0000259" key="4">
    <source>
        <dbReference type="Pfam" id="PF25037"/>
    </source>
</evidence>
<feature type="compositionally biased region" description="Acidic residues" evidence="2">
    <location>
        <begin position="719"/>
        <end position="736"/>
    </location>
</feature>
<evidence type="ECO:0000313" key="6">
    <source>
        <dbReference type="Proteomes" id="UP000053825"/>
    </source>
</evidence>